<feature type="transmembrane region" description="Helical" evidence="1">
    <location>
        <begin position="341"/>
        <end position="360"/>
    </location>
</feature>
<keyword evidence="1" id="KW-0472">Membrane</keyword>
<keyword evidence="1" id="KW-0812">Transmembrane</keyword>
<dbReference type="InterPro" id="IPR006541">
    <property type="entry name" value="Bacteriocin_ass"/>
</dbReference>
<dbReference type="EMBL" id="NFLB01000005">
    <property type="protein sequence ID" value="OUQ05542.1"/>
    <property type="molecule type" value="Genomic_DNA"/>
</dbReference>
<organism evidence="2 3">
    <name type="scientific">Thomasclavelia spiroformis</name>
    <dbReference type="NCBI Taxonomy" id="29348"/>
    <lineage>
        <taxon>Bacteria</taxon>
        <taxon>Bacillati</taxon>
        <taxon>Bacillota</taxon>
        <taxon>Erysipelotrichia</taxon>
        <taxon>Erysipelotrichales</taxon>
        <taxon>Coprobacillaceae</taxon>
        <taxon>Thomasclavelia</taxon>
    </lineage>
</organism>
<dbReference type="AlphaFoldDB" id="A0A1Y4QLY1"/>
<evidence type="ECO:0008006" key="4">
    <source>
        <dbReference type="Google" id="ProtNLM"/>
    </source>
</evidence>
<dbReference type="Pfam" id="PF07242">
    <property type="entry name" value="DUF1430"/>
    <property type="match status" value="1"/>
</dbReference>
<keyword evidence="1" id="KW-1133">Transmembrane helix</keyword>
<name>A0A1Y4QLY1_9FIRM</name>
<dbReference type="RefSeq" id="WP_087255999.1">
    <property type="nucleotide sequence ID" value="NZ_NFLB01000005.1"/>
</dbReference>
<feature type="transmembrane region" description="Helical" evidence="1">
    <location>
        <begin position="221"/>
        <end position="239"/>
    </location>
</feature>
<sequence length="681" mass="80649">MKKILVLYTIFMASILFYFSYDSYNFINYAKIMNMQNNLGNEITSFQIDILDKNYHQDILKTIATYANQNKIQYIVGDLIPSEDGSMLYYEYINIYDNDLFYDNVRMVSGKKIDFTDLNNQGYISSNTNDKQATGTISSYNNTYFMHEFQIFQFKNANIYLPEAYNTRLNFFVEGNTKAKNLTSMLQEKYNDDIITINFRQAHGGSIEEIESTYRQSDIEYAIVCSFIVMLLIMLCIIIKDKKEILIRKMHGQNSLRIVLELYLKKALMIWLIYVITFLILWLLVIRQWDNFYIELFNDIIKYISIGLLLIPLILLLAHLYIKMTTNVIELKNQQKSKAMIYINVILKIAISIIIMMPLVTSLNQAYFNLEKYIYTKQHYQEYTDYYTFAYFEGNKEELEEVFQQNIYFDMSDYNYASDINAYAYTGMPNIENTENLPIIYVNKKYLENYHFVDNDNHDIDINKINDQTILVPKKYQNKQIHKTGTIIKVKNTHKHYNLNLRQNAYYVNEPIIVIYAHSDWISANSQGLFLKNKNRNELENEISKITDQDYRISSVKSDINNYSVRAQNIFINTFSKIVMCLALYALFIFQFASLYIQDNKKELSIMYLSGKTKFNRYGNIFISNLCIYLLIILIAVLYKKIMFMLCMEFAIIFFVFDMIFLLLFIRHFERKSIVANLKGE</sequence>
<feature type="transmembrane region" description="Helical" evidence="1">
    <location>
        <begin position="267"/>
        <end position="285"/>
    </location>
</feature>
<proteinExistence type="predicted"/>
<comment type="caution">
    <text evidence="2">The sequence shown here is derived from an EMBL/GenBank/DDBJ whole genome shotgun (WGS) entry which is preliminary data.</text>
</comment>
<reference evidence="3" key="1">
    <citation type="submission" date="2017-04" db="EMBL/GenBank/DDBJ databases">
        <title>Function of individual gut microbiota members based on whole genome sequencing of pure cultures obtained from chicken caecum.</title>
        <authorList>
            <person name="Medvecky M."/>
            <person name="Cejkova D."/>
            <person name="Polansky O."/>
            <person name="Karasova D."/>
            <person name="Kubasova T."/>
            <person name="Cizek A."/>
            <person name="Rychlik I."/>
        </authorList>
    </citation>
    <scope>NUCLEOTIDE SEQUENCE [LARGE SCALE GENOMIC DNA]</scope>
    <source>
        <strain evidence="3">An149</strain>
    </source>
</reference>
<evidence type="ECO:0000313" key="3">
    <source>
        <dbReference type="Proteomes" id="UP000196258"/>
    </source>
</evidence>
<accession>A0A1Y4QLY1</accession>
<evidence type="ECO:0000313" key="2">
    <source>
        <dbReference type="EMBL" id="OUQ05542.1"/>
    </source>
</evidence>
<protein>
    <recommendedName>
        <fullName evidence="4">DUF1430 domain-containing protein</fullName>
    </recommendedName>
</protein>
<dbReference type="Proteomes" id="UP000196258">
    <property type="component" value="Unassembled WGS sequence"/>
</dbReference>
<feature type="transmembrane region" description="Helical" evidence="1">
    <location>
        <begin position="300"/>
        <end position="321"/>
    </location>
</feature>
<feature type="transmembrane region" description="Helical" evidence="1">
    <location>
        <begin position="618"/>
        <end position="637"/>
    </location>
</feature>
<evidence type="ECO:0000256" key="1">
    <source>
        <dbReference type="SAM" id="Phobius"/>
    </source>
</evidence>
<feature type="transmembrane region" description="Helical" evidence="1">
    <location>
        <begin position="5"/>
        <end position="21"/>
    </location>
</feature>
<feature type="transmembrane region" description="Helical" evidence="1">
    <location>
        <begin position="575"/>
        <end position="597"/>
    </location>
</feature>
<gene>
    <name evidence="2" type="ORF">B5E91_05865</name>
</gene>
<feature type="transmembrane region" description="Helical" evidence="1">
    <location>
        <begin position="643"/>
        <end position="666"/>
    </location>
</feature>